<name>A0ABM3V059_MUSDO</name>
<feature type="signal peptide" evidence="1">
    <location>
        <begin position="1"/>
        <end position="19"/>
    </location>
</feature>
<keyword evidence="1" id="KW-0732">Signal</keyword>
<dbReference type="CDD" id="cd23992">
    <property type="entry name" value="PBP_GOBP"/>
    <property type="match status" value="1"/>
</dbReference>
<evidence type="ECO:0000313" key="3">
    <source>
        <dbReference type="RefSeq" id="XP_058979162.1"/>
    </source>
</evidence>
<keyword evidence="2" id="KW-1185">Reference proteome</keyword>
<feature type="chain" id="PRO_5047315794" evidence="1">
    <location>
        <begin position="20"/>
        <end position="148"/>
    </location>
</feature>
<evidence type="ECO:0000256" key="1">
    <source>
        <dbReference type="SAM" id="SignalP"/>
    </source>
</evidence>
<dbReference type="Gene3D" id="1.10.238.20">
    <property type="entry name" value="Pheromone/general odorant binding protein domain"/>
    <property type="match status" value="1"/>
</dbReference>
<protein>
    <submittedName>
        <fullName evidence="3">Uncharacterized protein LOC131802734</fullName>
    </submittedName>
</protein>
<dbReference type="SUPFAM" id="SSF47565">
    <property type="entry name" value="Insect pheromone/odorant-binding proteins"/>
    <property type="match status" value="1"/>
</dbReference>
<proteinExistence type="predicted"/>
<accession>A0ABM3V059</accession>
<dbReference type="GeneID" id="131802734"/>
<reference evidence="3" key="1">
    <citation type="submission" date="2025-08" db="UniProtKB">
        <authorList>
            <consortium name="RefSeq"/>
        </authorList>
    </citation>
    <scope>IDENTIFICATION</scope>
    <source>
        <strain evidence="3">Aabys</strain>
        <tissue evidence="3">Whole body</tissue>
    </source>
</reference>
<dbReference type="Pfam" id="PF01395">
    <property type="entry name" value="PBP_GOBP"/>
    <property type="match status" value="1"/>
</dbReference>
<sequence length="148" mass="16829">MKISSSVVLLSSWLMCAEALQAYKWCTGPFLRDTVKKCSADHNVGEEALQDFIFIRPAMNENSKCFRACIFEECLLFNKRGHFLKNVPQTTGWMASRRNPFHREIAELAAAYCVKQVPSDVDKCESTEIFYKCIAERAPVTITFEGAM</sequence>
<evidence type="ECO:0000313" key="2">
    <source>
        <dbReference type="Proteomes" id="UP001652621"/>
    </source>
</evidence>
<dbReference type="RefSeq" id="XP_058979162.1">
    <property type="nucleotide sequence ID" value="XM_059123179.1"/>
</dbReference>
<dbReference type="InterPro" id="IPR036728">
    <property type="entry name" value="PBP_GOBP_sf"/>
</dbReference>
<gene>
    <name evidence="3" type="primary">LOC131802734</name>
</gene>
<dbReference type="InterPro" id="IPR006170">
    <property type="entry name" value="PBP/GOBP"/>
</dbReference>
<dbReference type="Proteomes" id="UP001652621">
    <property type="component" value="Unplaced"/>
</dbReference>
<organism evidence="2 3">
    <name type="scientific">Musca domestica</name>
    <name type="common">House fly</name>
    <dbReference type="NCBI Taxonomy" id="7370"/>
    <lineage>
        <taxon>Eukaryota</taxon>
        <taxon>Metazoa</taxon>
        <taxon>Ecdysozoa</taxon>
        <taxon>Arthropoda</taxon>
        <taxon>Hexapoda</taxon>
        <taxon>Insecta</taxon>
        <taxon>Pterygota</taxon>
        <taxon>Neoptera</taxon>
        <taxon>Endopterygota</taxon>
        <taxon>Diptera</taxon>
        <taxon>Brachycera</taxon>
        <taxon>Muscomorpha</taxon>
        <taxon>Muscoidea</taxon>
        <taxon>Muscidae</taxon>
        <taxon>Musca</taxon>
    </lineage>
</organism>